<keyword evidence="2" id="KW-0812">Transmembrane</keyword>
<protein>
    <submittedName>
        <fullName evidence="3">Uncharacterized protein</fullName>
    </submittedName>
</protein>
<evidence type="ECO:0000313" key="4">
    <source>
        <dbReference type="Proteomes" id="UP000001492"/>
    </source>
</evidence>
<keyword evidence="4" id="KW-1185">Reference proteome</keyword>
<accession>E8RW21</accession>
<evidence type="ECO:0000256" key="2">
    <source>
        <dbReference type="SAM" id="Phobius"/>
    </source>
</evidence>
<sequence>MSSRLEKLITILNSGASADRLTGLETDVMQGINERRQEFRVISAVAPFGFASIGLAMAIGVFVGSLAALGSMEKSTGTPLNSGARLAPSSLLESDR</sequence>
<feature type="region of interest" description="Disordered" evidence="1">
    <location>
        <begin position="74"/>
        <end position="96"/>
    </location>
</feature>
<dbReference type="OrthoDB" id="7189567at2"/>
<proteinExistence type="predicted"/>
<geneLocation type="plasmid" evidence="3 4">
    <name>pASTEX02</name>
</geneLocation>
<dbReference type="EMBL" id="CP002398">
    <property type="protein sequence ID" value="ADU15443.1"/>
    <property type="molecule type" value="Genomic_DNA"/>
</dbReference>
<keyword evidence="2" id="KW-0472">Membrane</keyword>
<dbReference type="AlphaFoldDB" id="E8RW21"/>
<keyword evidence="3" id="KW-0614">Plasmid</keyword>
<gene>
    <name evidence="3" type="ordered locus">Astex_3834</name>
</gene>
<name>E8RW21_ASTEC</name>
<dbReference type="KEGG" id="aex:Astex_3834"/>
<feature type="transmembrane region" description="Helical" evidence="2">
    <location>
        <begin position="45"/>
        <end position="69"/>
    </location>
</feature>
<dbReference type="HOGENOM" id="CLU_182835_0_0_5"/>
<evidence type="ECO:0000256" key="1">
    <source>
        <dbReference type="SAM" id="MobiDB-lite"/>
    </source>
</evidence>
<dbReference type="Proteomes" id="UP000001492">
    <property type="component" value="Plasmid pASTEX02"/>
</dbReference>
<evidence type="ECO:0000313" key="3">
    <source>
        <dbReference type="EMBL" id="ADU15443.1"/>
    </source>
</evidence>
<keyword evidence="2" id="KW-1133">Transmembrane helix</keyword>
<organism evidence="3 4">
    <name type="scientific">Asticcacaulis excentricus (strain ATCC 15261 / DSM 4724 / KCTC 12464 / NCIMB 9791 / VKM B-1370 / CB 48)</name>
    <dbReference type="NCBI Taxonomy" id="573065"/>
    <lineage>
        <taxon>Bacteria</taxon>
        <taxon>Pseudomonadati</taxon>
        <taxon>Pseudomonadota</taxon>
        <taxon>Alphaproteobacteria</taxon>
        <taxon>Caulobacterales</taxon>
        <taxon>Caulobacteraceae</taxon>
        <taxon>Asticcacaulis</taxon>
    </lineage>
</organism>
<reference evidence="4" key="1">
    <citation type="submission" date="2010-12" db="EMBL/GenBank/DDBJ databases">
        <title>Complete sequence of plasmid 2 of Asticcacaulis excentricus CB 48.</title>
        <authorList>
            <consortium name="US DOE Joint Genome Institute"/>
            <person name="Lucas S."/>
            <person name="Copeland A."/>
            <person name="Lapidus A."/>
            <person name="Cheng J.-F."/>
            <person name="Bruce D."/>
            <person name="Goodwin L."/>
            <person name="Pitluck S."/>
            <person name="Teshima H."/>
            <person name="Davenport K."/>
            <person name="Detter J.C."/>
            <person name="Han C."/>
            <person name="Tapia R."/>
            <person name="Land M."/>
            <person name="Hauser L."/>
            <person name="Jeffries C."/>
            <person name="Kyrpides N."/>
            <person name="Ivanova N."/>
            <person name="Ovchinnikova G."/>
            <person name="Brun Y.V."/>
            <person name="Woyke T."/>
        </authorList>
    </citation>
    <scope>NUCLEOTIDE SEQUENCE [LARGE SCALE GENOMIC DNA]</scope>
    <source>
        <strain evidence="4">ATCC 15261 / DSM 4724 / KCTC 12464 / NCIMB 9791 / VKM B-1370 / CB 48</strain>
        <plasmid evidence="4">pASTEX02</plasmid>
    </source>
</reference>